<reference evidence="3" key="1">
    <citation type="journal article" date="2019" name="Gigascience">
        <title>De novo genome assembly of the endangered Acer yangbiense, a plant species with extremely small populations endemic to Yunnan Province, China.</title>
        <authorList>
            <person name="Yang J."/>
            <person name="Wariss H.M."/>
            <person name="Tao L."/>
            <person name="Zhang R."/>
            <person name="Yun Q."/>
            <person name="Hollingsworth P."/>
            <person name="Dao Z."/>
            <person name="Luo G."/>
            <person name="Guo H."/>
            <person name="Ma Y."/>
            <person name="Sun W."/>
        </authorList>
    </citation>
    <scope>NUCLEOTIDE SEQUENCE [LARGE SCALE GENOMIC DNA]</scope>
    <source>
        <strain evidence="3">cv. br00</strain>
    </source>
</reference>
<organism evidence="2 3">
    <name type="scientific">Salix brachista</name>
    <dbReference type="NCBI Taxonomy" id="2182728"/>
    <lineage>
        <taxon>Eukaryota</taxon>
        <taxon>Viridiplantae</taxon>
        <taxon>Streptophyta</taxon>
        <taxon>Embryophyta</taxon>
        <taxon>Tracheophyta</taxon>
        <taxon>Spermatophyta</taxon>
        <taxon>Magnoliopsida</taxon>
        <taxon>eudicotyledons</taxon>
        <taxon>Gunneridae</taxon>
        <taxon>Pentapetalae</taxon>
        <taxon>rosids</taxon>
        <taxon>fabids</taxon>
        <taxon>Malpighiales</taxon>
        <taxon>Salicaceae</taxon>
        <taxon>Saliceae</taxon>
        <taxon>Salix</taxon>
    </lineage>
</organism>
<protein>
    <submittedName>
        <fullName evidence="2">Uncharacterized protein</fullName>
    </submittedName>
</protein>
<evidence type="ECO:0000256" key="1">
    <source>
        <dbReference type="SAM" id="MobiDB-lite"/>
    </source>
</evidence>
<gene>
    <name evidence="2" type="ORF">DKX38_026017</name>
</gene>
<dbReference type="EMBL" id="VDCV01000016">
    <property type="protein sequence ID" value="KAB5521698.1"/>
    <property type="molecule type" value="Genomic_DNA"/>
</dbReference>
<feature type="compositionally biased region" description="Polar residues" evidence="1">
    <location>
        <begin position="120"/>
        <end position="142"/>
    </location>
</feature>
<comment type="caution">
    <text evidence="2">The sequence shown here is derived from an EMBL/GenBank/DDBJ whole genome shotgun (WGS) entry which is preliminary data.</text>
</comment>
<feature type="region of interest" description="Disordered" evidence="1">
    <location>
        <begin position="199"/>
        <end position="242"/>
    </location>
</feature>
<dbReference type="AlphaFoldDB" id="A0A5N5JQL1"/>
<accession>A0A5N5JQL1</accession>
<keyword evidence="3" id="KW-1185">Reference proteome</keyword>
<feature type="compositionally biased region" description="Basic and acidic residues" evidence="1">
    <location>
        <begin position="219"/>
        <end position="242"/>
    </location>
</feature>
<feature type="compositionally biased region" description="Basic residues" evidence="1">
    <location>
        <begin position="199"/>
        <end position="215"/>
    </location>
</feature>
<evidence type="ECO:0000313" key="3">
    <source>
        <dbReference type="Proteomes" id="UP000326939"/>
    </source>
</evidence>
<dbReference type="Proteomes" id="UP000326939">
    <property type="component" value="Chromosome 16"/>
</dbReference>
<name>A0A5N5JQL1_9ROSI</name>
<feature type="region of interest" description="Disordered" evidence="1">
    <location>
        <begin position="74"/>
        <end position="142"/>
    </location>
</feature>
<sequence length="242" mass="27794">MFSWVLVSVKAEKSKQDLKSKDVQTKKMEDTINGLDFKTKEKDLKYKMLQDKVKELEARLLVERKLARQNVDTKIAEQQQQMKQQEDEHIIAPPRPPLPNRILGSNKISNEPADGALNKQKINPTQPLAGNTSNKSTFPLPSTNGIVKLIDSTEKENSPDMADQPETECLHNQTRCNIPIVIRNRSKRLNTMLKRSLQKKANMKPPLQKHMRRVSIAREWQKNRNEGKSPEADARRKGKEVE</sequence>
<evidence type="ECO:0000313" key="2">
    <source>
        <dbReference type="EMBL" id="KAB5521698.1"/>
    </source>
</evidence>
<proteinExistence type="predicted"/>